<proteinExistence type="predicted"/>
<organism>
    <name type="scientific">Serpula lacrymans var. lacrymans (strain S7.9)</name>
    <name type="common">Dry rot fungus</name>
    <dbReference type="NCBI Taxonomy" id="578457"/>
    <lineage>
        <taxon>Eukaryota</taxon>
        <taxon>Fungi</taxon>
        <taxon>Dikarya</taxon>
        <taxon>Basidiomycota</taxon>
        <taxon>Agaricomycotina</taxon>
        <taxon>Agaricomycetes</taxon>
        <taxon>Agaricomycetidae</taxon>
        <taxon>Boletales</taxon>
        <taxon>Coniophorineae</taxon>
        <taxon>Serpulaceae</taxon>
        <taxon>Serpula</taxon>
    </lineage>
</organism>
<feature type="region of interest" description="Disordered" evidence="2">
    <location>
        <begin position="102"/>
        <end position="135"/>
    </location>
</feature>
<dbReference type="RefSeq" id="XP_007312255.1">
    <property type="nucleotide sequence ID" value="XM_007312193.1"/>
</dbReference>
<dbReference type="AlphaFoldDB" id="F8NE42"/>
<sequence>MEVNQSKLNAAKVIEESMAANVQEELKQSRAQIQQQQEQDLLALEELNRKQQLKAKKQKVLQGGLNDKDLPVDQDEDMDLPIIDNDRNITGQDMDCQITPPFIQNNNNNAVNTHDDQAHENDRHPSPSPDREIPQTADDFDQLAQLDDLKTTLAFIKAMEQASLGDQYTRRSFDNETLAWLRNAPSEVPLLDDPSLRISIKMILRLSNFSDKAYDEFGMFSQRRSRTYHYCLNIKSNGALEKSLASTPSRMTCV</sequence>
<gene>
    <name evidence="3" type="ORF">SERLADRAFT_431907</name>
</gene>
<protein>
    <submittedName>
        <fullName evidence="3">Uncharacterized protein</fullName>
    </submittedName>
</protein>
<dbReference type="EMBL" id="GL945428">
    <property type="protein sequence ID" value="EGO30371.1"/>
    <property type="molecule type" value="Genomic_DNA"/>
</dbReference>
<dbReference type="GeneID" id="18813852"/>
<evidence type="ECO:0000256" key="2">
    <source>
        <dbReference type="SAM" id="MobiDB-lite"/>
    </source>
</evidence>
<feature type="compositionally biased region" description="Basic and acidic residues" evidence="2">
    <location>
        <begin position="113"/>
        <end position="133"/>
    </location>
</feature>
<evidence type="ECO:0000313" key="3">
    <source>
        <dbReference type="EMBL" id="EGO30371.1"/>
    </source>
</evidence>
<feature type="coiled-coil region" evidence="1">
    <location>
        <begin position="19"/>
        <end position="54"/>
    </location>
</feature>
<evidence type="ECO:0000256" key="1">
    <source>
        <dbReference type="SAM" id="Coils"/>
    </source>
</evidence>
<reference evidence="3" key="1">
    <citation type="submission" date="2011-04" db="EMBL/GenBank/DDBJ databases">
        <title>Evolution of plant cell wall degrading machinery underlies the functional diversity of forest fungi.</title>
        <authorList>
            <consortium name="US DOE Joint Genome Institute (JGI-PGF)"/>
            <person name="Eastwood D.C."/>
            <person name="Floudas D."/>
            <person name="Binder M."/>
            <person name="Majcherczyk A."/>
            <person name="Schneider P."/>
            <person name="Aerts A."/>
            <person name="Asiegbu F.O."/>
            <person name="Baker S.E."/>
            <person name="Barry K."/>
            <person name="Bendiksby M."/>
            <person name="Blumentritt M."/>
            <person name="Coutinho P.M."/>
            <person name="Cullen D."/>
            <person name="Cullen D."/>
            <person name="Gathman A."/>
            <person name="Goodell B."/>
            <person name="Henrissat B."/>
            <person name="Ihrmark K."/>
            <person name="Kauserud H."/>
            <person name="Kohler A."/>
            <person name="LaButti K."/>
            <person name="Lapidus A."/>
            <person name="Lavin J.L."/>
            <person name="Lee Y.-H."/>
            <person name="Lindquist E."/>
            <person name="Lilly W."/>
            <person name="Lucas S."/>
            <person name="Morin E."/>
            <person name="Murat C."/>
            <person name="Oguiza J.A."/>
            <person name="Park J."/>
            <person name="Pisabarro A.G."/>
            <person name="Riley R."/>
            <person name="Rosling A."/>
            <person name="Salamov A."/>
            <person name="Schmidt O."/>
            <person name="Schmutz J."/>
            <person name="Skrede I."/>
            <person name="Stenlid J."/>
            <person name="Wiebenga A."/>
            <person name="Xie X."/>
            <person name="Kues U."/>
            <person name="Hibbett D.S."/>
            <person name="Hoffmeister D."/>
            <person name="Hogberg N."/>
            <person name="Martin F."/>
            <person name="Grigoriev I.V."/>
            <person name="Watkinson S.C."/>
        </authorList>
    </citation>
    <scope>NUCLEOTIDE SEQUENCE</scope>
    <source>
        <strain evidence="3">S7.9</strain>
    </source>
</reference>
<dbReference type="KEGG" id="sla:SERLADRAFT_431907"/>
<name>F8NE42_SERL9</name>
<accession>F8NE42</accession>
<keyword evidence="1" id="KW-0175">Coiled coil</keyword>
<dbReference type="HOGENOM" id="CLU_1094843_0_0_1"/>
<dbReference type="Proteomes" id="UP000008064">
    <property type="component" value="Unassembled WGS sequence"/>
</dbReference>